<evidence type="ECO:0000313" key="2">
    <source>
        <dbReference type="EMBL" id="EJC81738.1"/>
    </source>
</evidence>
<accession>J0W9A9</accession>
<dbReference type="Gene3D" id="3.40.50.2000">
    <property type="entry name" value="Glycogen Phosphorylase B"/>
    <property type="match status" value="1"/>
</dbReference>
<proteinExistence type="predicted"/>
<dbReference type="HOGENOM" id="CLU_036861_1_0_5"/>
<dbReference type="GO" id="GO:0016740">
    <property type="term" value="F:transferase activity"/>
    <property type="evidence" value="ECO:0007669"/>
    <property type="project" value="UniProtKB-KW"/>
</dbReference>
<dbReference type="AlphaFoldDB" id="J0W9A9"/>
<dbReference type="SUPFAM" id="SSF53756">
    <property type="entry name" value="UDP-Glycosyltransferase/glycogen phosphorylase"/>
    <property type="match status" value="1"/>
</dbReference>
<reference evidence="2 3" key="1">
    <citation type="submission" date="2012-02" db="EMBL/GenBank/DDBJ databases">
        <title>Improved High-Quality Draft Sequence of Rhizobium leguminosarum bv. trifolii WSM2297.</title>
        <authorList>
            <consortium name="US DOE Joint Genome Institute"/>
            <person name="Lucas S."/>
            <person name="Han J."/>
            <person name="Lapidus A."/>
            <person name="Cheng J.-F."/>
            <person name="Goodwin L."/>
            <person name="Pitluck S."/>
            <person name="Peters L."/>
            <person name="Ovchinnikova G."/>
            <person name="Zhang X."/>
            <person name="Detter J.C."/>
            <person name="Han C."/>
            <person name="Tapia R."/>
            <person name="Land M."/>
            <person name="Hauser L."/>
            <person name="Kyrpides N."/>
            <person name="Ivanova N."/>
            <person name="Pagani I."/>
            <person name="Brau L."/>
            <person name="Yates R."/>
            <person name="O'Hara G."/>
            <person name="Rui T."/>
            <person name="Howieson J."/>
            <person name="Reeve W."/>
            <person name="Woyke T."/>
        </authorList>
    </citation>
    <scope>NUCLEOTIDE SEQUENCE [LARGE SCALE GENOMIC DNA]</scope>
    <source>
        <strain evidence="2 3">WSM2297</strain>
    </source>
</reference>
<organism evidence="2 3">
    <name type="scientific">Rhizobium leguminosarum bv. trifolii WSM2297</name>
    <dbReference type="NCBI Taxonomy" id="754762"/>
    <lineage>
        <taxon>Bacteria</taxon>
        <taxon>Pseudomonadati</taxon>
        <taxon>Pseudomonadota</taxon>
        <taxon>Alphaproteobacteria</taxon>
        <taxon>Hyphomicrobiales</taxon>
        <taxon>Rhizobiaceae</taxon>
        <taxon>Rhizobium/Agrobacterium group</taxon>
        <taxon>Rhizobium</taxon>
    </lineage>
</organism>
<dbReference type="EMBL" id="JH719395">
    <property type="protein sequence ID" value="EJC81738.1"/>
    <property type="molecule type" value="Genomic_DNA"/>
</dbReference>
<sequence>MSRSRADAPAKNDADPLRKTRDLRTTYRFLRAHVLQRLIPRSRLAFNPRKPVEVVGYLSMAVGVGESARLCAGALFEAGRAISLSDVSTHPDQKSFAGSMPSRFSTEPAGSRIWHLNPPMLPRAILKKGVADFTRAFNIGYFAWELEVVPAEWRNAMHYMNAVFVPSEFTRRAIAPLTKAPVIVVPHPVTEALATEGMREKFGIEKDAFLVSFIFSAGSSINRKNPQAVIEAFRIFAAEAPSAFLLMKASGDVNKDEALRALVASVSGDARIRIVTDRLSNADINGLIRSSQAYLSLHRSEGFGLTVAEAIMQGTPVVSTAWSGTADFCDPENSWLVTSPLIPVVDTHPEFAGLDGAVWADPSPEIAAAHLSDIFRAPERAQEKAGRAREFLLHYLAENSYEKALQTLAAAQAS</sequence>
<dbReference type="Pfam" id="PF00534">
    <property type="entry name" value="Glycos_transf_1"/>
    <property type="match status" value="1"/>
</dbReference>
<name>J0W9A9_RHILT</name>
<dbReference type="CDD" id="cd03801">
    <property type="entry name" value="GT4_PimA-like"/>
    <property type="match status" value="1"/>
</dbReference>
<dbReference type="InterPro" id="IPR001296">
    <property type="entry name" value="Glyco_trans_1"/>
</dbReference>
<protein>
    <submittedName>
        <fullName evidence="2">Glycosyltransferase</fullName>
    </submittedName>
</protein>
<dbReference type="PANTHER" id="PTHR46656:SF3">
    <property type="entry name" value="PUTATIVE-RELATED"/>
    <property type="match status" value="1"/>
</dbReference>
<evidence type="ECO:0000259" key="1">
    <source>
        <dbReference type="Pfam" id="PF00534"/>
    </source>
</evidence>
<gene>
    <name evidence="2" type="ORF">Rleg4DRAFT_3426</name>
</gene>
<evidence type="ECO:0000313" key="3">
    <source>
        <dbReference type="Proteomes" id="UP000005732"/>
    </source>
</evidence>
<keyword evidence="2" id="KW-0808">Transferase</keyword>
<dbReference type="PANTHER" id="PTHR46656">
    <property type="entry name" value="PUTATIVE-RELATED"/>
    <property type="match status" value="1"/>
</dbReference>
<feature type="domain" description="Glycosyl transferase family 1" evidence="1">
    <location>
        <begin position="213"/>
        <end position="332"/>
    </location>
</feature>
<dbReference type="Proteomes" id="UP000005732">
    <property type="component" value="Unassembled WGS sequence"/>
</dbReference>